<reference evidence="1 2" key="1">
    <citation type="journal article" date="2013" name="Genome Announc.">
        <title>Complete genome sequence of Myxococcus stipitatus strain DSM 14675, a fruiting myxobacterium.</title>
        <authorList>
            <person name="Huntley S."/>
            <person name="Kneip S."/>
            <person name="Treuner-Lange A."/>
            <person name="Sogaard-Andersen L."/>
        </authorList>
    </citation>
    <scope>NUCLEOTIDE SEQUENCE [LARGE SCALE GENOMIC DNA]</scope>
    <source>
        <strain evidence="2">DSM 14675 / JCM 12634 / Mx s8</strain>
    </source>
</reference>
<gene>
    <name evidence="1" type="ordered locus">MYSTI_02753</name>
</gene>
<dbReference type="STRING" id="1278073.MYSTI_02753"/>
<organism evidence="1 2">
    <name type="scientific">Myxococcus stipitatus (strain DSM 14675 / JCM 12634 / Mx s8)</name>
    <dbReference type="NCBI Taxonomy" id="1278073"/>
    <lineage>
        <taxon>Bacteria</taxon>
        <taxon>Pseudomonadati</taxon>
        <taxon>Myxococcota</taxon>
        <taxon>Myxococcia</taxon>
        <taxon>Myxococcales</taxon>
        <taxon>Cystobacterineae</taxon>
        <taxon>Myxococcaceae</taxon>
        <taxon>Myxococcus</taxon>
    </lineage>
</organism>
<dbReference type="HOGENOM" id="CLU_923850_0_0_7"/>
<name>L7UC77_MYXSD</name>
<proteinExistence type="predicted"/>
<dbReference type="PATRIC" id="fig|1278073.3.peg.2802"/>
<protein>
    <submittedName>
        <fullName evidence="1">Uncharacterized protein</fullName>
    </submittedName>
</protein>
<dbReference type="SUPFAM" id="SSF63829">
    <property type="entry name" value="Calcium-dependent phosphotriesterase"/>
    <property type="match status" value="1"/>
</dbReference>
<dbReference type="RefSeq" id="WP_015348330.1">
    <property type="nucleotide sequence ID" value="NC_020126.1"/>
</dbReference>
<dbReference type="EMBL" id="CP004025">
    <property type="protein sequence ID" value="AGC44069.1"/>
    <property type="molecule type" value="Genomic_DNA"/>
</dbReference>
<dbReference type="OrthoDB" id="8093255at2"/>
<keyword evidence="2" id="KW-1185">Reference proteome</keyword>
<evidence type="ECO:0000313" key="1">
    <source>
        <dbReference type="EMBL" id="AGC44069.1"/>
    </source>
</evidence>
<dbReference type="KEGG" id="msd:MYSTI_02753"/>
<evidence type="ECO:0000313" key="2">
    <source>
        <dbReference type="Proteomes" id="UP000011131"/>
    </source>
</evidence>
<accession>L7UC77</accession>
<dbReference type="AlphaFoldDB" id="L7UC77"/>
<sequence>MSLAHAFRRVSGPSLDDCHILADRWDGKPWVEDHAESWVVQVSDGRMHALKSQVGWLTGLWRSPSGRVYVSEGGSERGGIHVSPGKDPRAPQWEFQELPLVAMGVWGVDDRFVLTWGPREDKDEEGMFRWDGRSWELIPSPGEVIQVHGVSPEFVYAVGRKGLISRWDGSRWHTVPSFTRAMLTGIHVESQDELYACGGNGMMEGSVYGWSEVVESPGMVVNVTKFRDEVLVAGAASGLLRLKGNTLEPVERSLAAMAMDSRGRLVVASPEELADSTNGRDFRRKPLSEFVALTEGVPTMW</sequence>
<dbReference type="eggNOG" id="COG4447">
    <property type="taxonomic scope" value="Bacteria"/>
</dbReference>
<dbReference type="Proteomes" id="UP000011131">
    <property type="component" value="Chromosome"/>
</dbReference>